<feature type="compositionally biased region" description="Basic and acidic residues" evidence="3">
    <location>
        <begin position="557"/>
        <end position="567"/>
    </location>
</feature>
<keyword evidence="7" id="KW-1185">Reference proteome</keyword>
<reference evidence="7" key="2">
    <citation type="journal article" date="2013" name="Nat. Genet.">
        <title>The genome of the platyfish, Xiphophorus maculatus, provides insights into evolutionary adaptation and several complex traits.</title>
        <authorList>
            <person name="Schartl M."/>
            <person name="Walter R.B."/>
            <person name="Shen Y."/>
            <person name="Garcia T."/>
            <person name="Catchen J."/>
            <person name="Amores A."/>
            <person name="Braasch I."/>
            <person name="Chalopin D."/>
            <person name="Volff J.N."/>
            <person name="Lesch K.P."/>
            <person name="Bisazza A."/>
            <person name="Minx P."/>
            <person name="Hillier L."/>
            <person name="Wilson R.K."/>
            <person name="Fuerstenberg S."/>
            <person name="Boore J."/>
            <person name="Searle S."/>
            <person name="Postlethwait J.H."/>
            <person name="Warren W.C."/>
        </authorList>
    </citation>
    <scope>NUCLEOTIDE SEQUENCE [LARGE SCALE GENOMIC DNA]</scope>
    <source>
        <strain evidence="7">JP 163 A</strain>
    </source>
</reference>
<dbReference type="InterPro" id="IPR036322">
    <property type="entry name" value="WD40_repeat_dom_sf"/>
</dbReference>
<feature type="repeat" description="WD" evidence="1">
    <location>
        <begin position="1480"/>
        <end position="1519"/>
    </location>
</feature>
<feature type="compositionally biased region" description="Polar residues" evidence="3">
    <location>
        <begin position="511"/>
        <end position="550"/>
    </location>
</feature>
<dbReference type="SMART" id="SM00320">
    <property type="entry name" value="WD40"/>
    <property type="match status" value="6"/>
</dbReference>
<evidence type="ECO:0000256" key="2">
    <source>
        <dbReference type="SAM" id="Coils"/>
    </source>
</evidence>
<dbReference type="SMART" id="SM00564">
    <property type="entry name" value="PQQ"/>
    <property type="match status" value="4"/>
</dbReference>
<evidence type="ECO:0000259" key="5">
    <source>
        <dbReference type="PROSITE" id="PS00028"/>
    </source>
</evidence>
<dbReference type="InterPro" id="IPR013087">
    <property type="entry name" value="Znf_C2H2_type"/>
</dbReference>
<dbReference type="SUPFAM" id="SSF50978">
    <property type="entry name" value="WD40 repeat-like"/>
    <property type="match status" value="1"/>
</dbReference>
<dbReference type="GO" id="GO:0005829">
    <property type="term" value="C:cytosol"/>
    <property type="evidence" value="ECO:0007669"/>
    <property type="project" value="TreeGrafter"/>
</dbReference>
<dbReference type="Proteomes" id="UP000002852">
    <property type="component" value="Unassembled WGS sequence"/>
</dbReference>
<accession>A0A3B5QFK6</accession>
<reference evidence="6" key="4">
    <citation type="submission" date="2025-09" db="UniProtKB">
        <authorList>
            <consortium name="Ensembl"/>
        </authorList>
    </citation>
    <scope>IDENTIFICATION</scope>
    <source>
        <strain evidence="6">JP 163 A</strain>
    </source>
</reference>
<feature type="compositionally biased region" description="Basic residues" evidence="3">
    <location>
        <begin position="1101"/>
        <end position="1113"/>
    </location>
</feature>
<dbReference type="FunCoup" id="A0A3B5QFK6">
    <property type="interactions" value="1089"/>
</dbReference>
<feature type="compositionally biased region" description="Low complexity" evidence="3">
    <location>
        <begin position="747"/>
        <end position="764"/>
    </location>
</feature>
<feature type="region of interest" description="Disordered" evidence="3">
    <location>
        <begin position="818"/>
        <end position="845"/>
    </location>
</feature>
<feature type="compositionally biased region" description="Low complexity" evidence="3">
    <location>
        <begin position="426"/>
        <end position="454"/>
    </location>
</feature>
<dbReference type="InParanoid" id="A0A3B5QFK6"/>
<feature type="compositionally biased region" description="Basic and acidic residues" evidence="3">
    <location>
        <begin position="648"/>
        <end position="662"/>
    </location>
</feature>
<keyword evidence="1" id="KW-0853">WD repeat</keyword>
<feature type="compositionally biased region" description="Basic and acidic residues" evidence="3">
    <location>
        <begin position="1042"/>
        <end position="1051"/>
    </location>
</feature>
<dbReference type="Pfam" id="PF00400">
    <property type="entry name" value="WD40"/>
    <property type="match status" value="5"/>
</dbReference>
<dbReference type="SMART" id="SM00355">
    <property type="entry name" value="ZnF_C2H2"/>
    <property type="match status" value="4"/>
</dbReference>
<dbReference type="InterPro" id="IPR015943">
    <property type="entry name" value="WD40/YVTN_repeat-like_dom_sf"/>
</dbReference>
<dbReference type="InterPro" id="IPR001680">
    <property type="entry name" value="WD40_rpt"/>
</dbReference>
<keyword evidence="4" id="KW-1133">Transmembrane helix</keyword>
<evidence type="ECO:0000313" key="7">
    <source>
        <dbReference type="Proteomes" id="UP000002852"/>
    </source>
</evidence>
<feature type="transmembrane region" description="Helical" evidence="4">
    <location>
        <begin position="1724"/>
        <end position="1741"/>
    </location>
</feature>
<keyword evidence="2" id="KW-0175">Coiled coil</keyword>
<dbReference type="PANTHER" id="PTHR14435">
    <property type="entry name" value="ZINC FINGER PROTEIN 106"/>
    <property type="match status" value="1"/>
</dbReference>
<dbReference type="InterPro" id="IPR018391">
    <property type="entry name" value="PQQ_b-propeller_rpt"/>
</dbReference>
<dbReference type="GeneTree" id="ENSGT00940000157336"/>
<evidence type="ECO:0000313" key="6">
    <source>
        <dbReference type="Ensembl" id="ENSXMAP00000029162.1"/>
    </source>
</evidence>
<feature type="domain" description="C2H2-type" evidence="5">
    <location>
        <begin position="1559"/>
        <end position="1582"/>
    </location>
</feature>
<feature type="compositionally biased region" description="Basic and acidic residues" evidence="3">
    <location>
        <begin position="785"/>
        <end position="801"/>
    </location>
</feature>
<feature type="compositionally biased region" description="Polar residues" evidence="3">
    <location>
        <begin position="1147"/>
        <end position="1157"/>
    </location>
</feature>
<protein>
    <submittedName>
        <fullName evidence="6">Zinc finger protein 106</fullName>
    </submittedName>
</protein>
<feature type="compositionally biased region" description="Polar residues" evidence="3">
    <location>
        <begin position="379"/>
        <end position="400"/>
    </location>
</feature>
<proteinExistence type="predicted"/>
<reference evidence="6" key="3">
    <citation type="submission" date="2025-08" db="UniProtKB">
        <authorList>
            <consortium name="Ensembl"/>
        </authorList>
    </citation>
    <scope>IDENTIFICATION</scope>
    <source>
        <strain evidence="6">JP 163 A</strain>
    </source>
</reference>
<dbReference type="PROSITE" id="PS50082">
    <property type="entry name" value="WD_REPEATS_2"/>
    <property type="match status" value="1"/>
</dbReference>
<dbReference type="Ensembl" id="ENSXMAT00000042040.1">
    <property type="protein sequence ID" value="ENSXMAP00000029162.1"/>
    <property type="gene ID" value="ENSXMAG00000009422.2"/>
</dbReference>
<dbReference type="CDD" id="cd00200">
    <property type="entry name" value="WD40"/>
    <property type="match status" value="1"/>
</dbReference>
<dbReference type="Gene3D" id="2.130.10.10">
    <property type="entry name" value="YVTN repeat-like/Quinoprotein amine dehydrogenase"/>
    <property type="match status" value="2"/>
</dbReference>
<dbReference type="GO" id="GO:0016020">
    <property type="term" value="C:membrane"/>
    <property type="evidence" value="ECO:0007669"/>
    <property type="project" value="TreeGrafter"/>
</dbReference>
<feature type="region of interest" description="Disordered" evidence="3">
    <location>
        <begin position="1004"/>
        <end position="1164"/>
    </location>
</feature>
<feature type="domain" description="C2H2-type" evidence="5">
    <location>
        <begin position="7"/>
        <end position="29"/>
    </location>
</feature>
<dbReference type="GO" id="GO:0008286">
    <property type="term" value="P:insulin receptor signaling pathway"/>
    <property type="evidence" value="ECO:0007669"/>
    <property type="project" value="TreeGrafter"/>
</dbReference>
<dbReference type="FunFam" id="2.130.10.10:FF:000114">
    <property type="entry name" value="zinc finger protein 106 isoform X1"/>
    <property type="match status" value="1"/>
</dbReference>
<dbReference type="STRING" id="8083.ENSXMAP00000029162"/>
<evidence type="ECO:0000256" key="1">
    <source>
        <dbReference type="PROSITE-ProRule" id="PRU00221"/>
    </source>
</evidence>
<dbReference type="PANTHER" id="PTHR14435:SF2">
    <property type="entry name" value="ZINC FINGER PROTEIN 106"/>
    <property type="match status" value="1"/>
</dbReference>
<organism evidence="6 7">
    <name type="scientific">Xiphophorus maculatus</name>
    <name type="common">Southern platyfish</name>
    <name type="synonym">Platypoecilus maculatus</name>
    <dbReference type="NCBI Taxonomy" id="8083"/>
    <lineage>
        <taxon>Eukaryota</taxon>
        <taxon>Metazoa</taxon>
        <taxon>Chordata</taxon>
        <taxon>Craniata</taxon>
        <taxon>Vertebrata</taxon>
        <taxon>Euteleostomi</taxon>
        <taxon>Actinopterygii</taxon>
        <taxon>Neopterygii</taxon>
        <taxon>Teleostei</taxon>
        <taxon>Neoteleostei</taxon>
        <taxon>Acanthomorphata</taxon>
        <taxon>Ovalentaria</taxon>
        <taxon>Atherinomorphae</taxon>
        <taxon>Cyprinodontiformes</taxon>
        <taxon>Poeciliidae</taxon>
        <taxon>Poeciliinae</taxon>
        <taxon>Xiphophorus</taxon>
    </lineage>
</organism>
<reference evidence="7" key="1">
    <citation type="submission" date="2012-01" db="EMBL/GenBank/DDBJ databases">
        <authorList>
            <person name="Walter R."/>
            <person name="Schartl M."/>
            <person name="Warren W."/>
        </authorList>
    </citation>
    <scope>NUCLEOTIDE SEQUENCE [LARGE SCALE GENOMIC DNA]</scope>
    <source>
        <strain evidence="7">JP 163 A</strain>
    </source>
</reference>
<evidence type="ECO:0000256" key="3">
    <source>
        <dbReference type="SAM" id="MobiDB-lite"/>
    </source>
</evidence>
<dbReference type="OMA" id="DMEICKS"/>
<keyword evidence="4" id="KW-0812">Transmembrane</keyword>
<dbReference type="PROSITE" id="PS00028">
    <property type="entry name" value="ZINC_FINGER_C2H2_1"/>
    <property type="match status" value="2"/>
</dbReference>
<feature type="region of interest" description="Disordered" evidence="3">
    <location>
        <begin position="298"/>
        <end position="667"/>
    </location>
</feature>
<dbReference type="GO" id="GO:0003723">
    <property type="term" value="F:RNA binding"/>
    <property type="evidence" value="ECO:0007669"/>
    <property type="project" value="InterPro"/>
</dbReference>
<feature type="compositionally biased region" description="Basic and acidic residues" evidence="3">
    <location>
        <begin position="765"/>
        <end position="775"/>
    </location>
</feature>
<dbReference type="InterPro" id="IPR042622">
    <property type="entry name" value="Znf106"/>
</dbReference>
<feature type="region of interest" description="Disordered" evidence="3">
    <location>
        <begin position="735"/>
        <end position="802"/>
    </location>
</feature>
<feature type="compositionally biased region" description="Basic and acidic residues" evidence="3">
    <location>
        <begin position="481"/>
        <end position="495"/>
    </location>
</feature>
<sequence>MTRHRQCILCETVCASKQEMDEHMRSMLHHRELEKLKGRDCGHECRVCKVKVVSLTDYAGHISSATHKQNVEAADKQRAGNDHDEEYFDQTLVDLIEKRKEQIRKEKEAAAARLAKEEEERKRKEEFQQRLNQLKERYRLERMWQAPPQGFGGPGHHRSWHRSSYYDDSREEARHWHQNQQWRSATWHAQEPPRLQKWATVEFSNNNSYPVNSNRTWGNGGQQSRLPWLSNGGSSNGLYGHNNIARYAPNARPHSFMGCNPVCTNAANFLGQTFTHFEGKGNVRNAQRDARLQHGEASLADSDYHSKNSKTLGSNPKLDKSCRWSPYPVASGSHVETHQNTSEKHQMASKPQRQPQCERAPVDSSLQNVEKDGSHPIKPTTQTQHVGDGSCSGTKGNGSQRDGDQNGASGFSGEKGNKPPLQVDQKSSSVSGAKGAAQHSKASSQSKPGGKQSGTKVPDGNLTSRQEKCSPESFRSVRQIGFERKGSLERTHHLGEQQNQGEPLKERRASESSGKATSPTAFRQEKAQSASAEDGTFVQSLHVSTSTTEGVESASAAKRDEENRNRAETQSPTAVQAEAMQVSEAGQSSESDAGRTGEVHAASGSDATALSKLDLPPVLKRDLTKHMNSKSKAAGHEPNLNIARRVRTLSESKRSDTEKDSSLKPTVRQLINSASARRSVNWEQVYQEVRKKQDKGKGMPRFGIEMVPYEQESQSQEEDGLPLIEGFQWESLMEITSESKSRKRSLSESSLAPAAPHSSVFGSSKSEETVEKEESGSTLPSASETQERQPEEEVKNQKDNLHCTTAKVLQRVDLTLGDSSSGAEQYDGTGKRRRAAGGSTQTGLSCLEHDSKRRKVKSKRERLQIDQLLAVSLREEELSQSLQNVDTNLIQARAALEAAFVEVQRLMVVKQQITVEMSSLRNKRIDLLKGMQGTIEEAPEANPKEKHLDSFGAEPLESSSCIKYPPVPSTVVSSPNRAAECASPPSSSLPLDVVIKEEPQSPVCVTSEPDPDHNVTNCAHSTTPDNTNPLGAACGSGLSLDRNLEPPDRKGKLPAPIEKSQRPSEAPWKTSAKLPDGADVQPAQPAAAFNLPASPSELRSGKRVRKLKKRKVLNKAQGAEQLQSSDTEMDEEASRPRWLRQRRRPSGGSQVSTSSLPTDEGSRETLGAPCLAVKTENAEWNFPAENFEVAAADQQPQKDTFVQAPPPPPLLPDQCKSEPRSLACNEVSSTSDIDLCKSSESDLPFPITLPRTSSDAFSDHGEDEVPTEGTFSGHKEAVNALQVHNGLLYTCSGDRTIQAFDLVSHKCVGVFEGHSSKVTCLLVSAAPSLHRRLYSGSSDQTIRCYSLKTREFEQQFALSDRVLCLHSRWKTLYAGLANGTVVTFNLKTNKQMDVFECHGPRAVSCLASSQEGARRILLVGSYDNTISVRAAHNGLLLRTLKGHTKSVLCMKVVNDLVISGSSDHSVYGHNIHTGELLRSFKGHSHAVTVVTVLGKVMVTACLDKVVRVYDLQTQDQLQVYGGYSDMVLCMAIHKNMIYTGCYDGSTKAVKLNLTQNHRCWWHGCPLVFGMMKHLQQHLINNHTSGNFQTFKCRWKNCEEFFSARNSSKQMVTLHMQKHAEEEAAAEPLPYWAGYLFSGPSTPNRAPSEPDERLTTPSFMSGVGIQPEVPPRKGRAGCVVFKIHSQKHSFLSFCTTVTDQSERKKHVTFLLLLLMKKLQRCPGRWDLLHFFFFLLFFFATLTKKSRIITQIHCNAAWFEMFLQVCSCYVLHRAT</sequence>
<feature type="compositionally biased region" description="Polar residues" evidence="3">
    <location>
        <begin position="1014"/>
        <end position="1029"/>
    </location>
</feature>
<feature type="compositionally biased region" description="Basic and acidic residues" evidence="3">
    <location>
        <begin position="335"/>
        <end position="346"/>
    </location>
</feature>
<keyword evidence="4" id="KW-0472">Membrane</keyword>
<feature type="coiled-coil region" evidence="2">
    <location>
        <begin position="93"/>
        <end position="137"/>
    </location>
</feature>
<evidence type="ECO:0000256" key="4">
    <source>
        <dbReference type="SAM" id="Phobius"/>
    </source>
</evidence>
<dbReference type="GO" id="GO:0017124">
    <property type="term" value="F:SH3 domain binding"/>
    <property type="evidence" value="ECO:0007669"/>
    <property type="project" value="TreeGrafter"/>
</dbReference>
<name>A0A3B5QFK6_XIPMA</name>